<evidence type="ECO:0000256" key="7">
    <source>
        <dbReference type="PROSITE-ProRule" id="PRU01091"/>
    </source>
</evidence>
<dbReference type="InterPro" id="IPR036388">
    <property type="entry name" value="WH-like_DNA-bd_sf"/>
</dbReference>
<protein>
    <submittedName>
        <fullName evidence="10">Two component transcriptional regulator, winged helix family</fullName>
    </submittedName>
</protein>
<dbReference type="Gene3D" id="1.10.10.10">
    <property type="entry name" value="Winged helix-like DNA-binding domain superfamily/Winged helix DNA-binding domain"/>
    <property type="match status" value="1"/>
</dbReference>
<dbReference type="InterPro" id="IPR039420">
    <property type="entry name" value="WalR-like"/>
</dbReference>
<dbReference type="SMART" id="SM00448">
    <property type="entry name" value="REC"/>
    <property type="match status" value="1"/>
</dbReference>
<keyword evidence="2" id="KW-0902">Two-component regulatory system</keyword>
<dbReference type="Proteomes" id="UP000002318">
    <property type="component" value="Chromosome"/>
</dbReference>
<keyword evidence="11" id="KW-1185">Reference proteome</keyword>
<dbReference type="PANTHER" id="PTHR48111">
    <property type="entry name" value="REGULATOR OF RPOS"/>
    <property type="match status" value="1"/>
</dbReference>
<dbReference type="Pfam" id="PF00486">
    <property type="entry name" value="Trans_reg_C"/>
    <property type="match status" value="1"/>
</dbReference>
<dbReference type="GO" id="GO:0032993">
    <property type="term" value="C:protein-DNA complex"/>
    <property type="evidence" value="ECO:0007669"/>
    <property type="project" value="TreeGrafter"/>
</dbReference>
<evidence type="ECO:0000256" key="5">
    <source>
        <dbReference type="ARBA" id="ARBA00023163"/>
    </source>
</evidence>
<dbReference type="Gene3D" id="3.40.50.2300">
    <property type="match status" value="1"/>
</dbReference>
<keyword evidence="4 7" id="KW-0238">DNA-binding</keyword>
<feature type="DNA-binding region" description="OmpR/PhoB-type" evidence="7">
    <location>
        <begin position="142"/>
        <end position="242"/>
    </location>
</feature>
<dbReference type="SUPFAM" id="SSF52172">
    <property type="entry name" value="CheY-like"/>
    <property type="match status" value="1"/>
</dbReference>
<evidence type="ECO:0000256" key="2">
    <source>
        <dbReference type="ARBA" id="ARBA00023012"/>
    </source>
</evidence>
<dbReference type="SUPFAM" id="SSF46894">
    <property type="entry name" value="C-terminal effector domain of the bipartite response regulators"/>
    <property type="match status" value="1"/>
</dbReference>
<sequence>MMIRRKIMISIMKNEDVFVLLLEDNPAQYTLLAAYLEREQYKVLLADCIKTFHSLMKAEVPDIILLDLNLPDGDGLQLVRTIRLVHKIPLIIVSSRDTLTDRVAGLELGADDYICKPYHPRELVIRIRNLLAYKREERRTSLQAIWINDFSFNETLCCFFDKGGKEIKLTAGEYTIMAALLEGRGRILSRDQLLDIAFHRKAYPGDRTIDVLISRLRKKFPLQPEDPEIIETVKEFGYRVNTAALR</sequence>
<evidence type="ECO:0000256" key="4">
    <source>
        <dbReference type="ARBA" id="ARBA00023125"/>
    </source>
</evidence>
<dbReference type="InterPro" id="IPR016032">
    <property type="entry name" value="Sig_transdc_resp-reg_C-effctor"/>
</dbReference>
<dbReference type="InterPro" id="IPR001867">
    <property type="entry name" value="OmpR/PhoB-type_DNA-bd"/>
</dbReference>
<keyword evidence="5" id="KW-0804">Transcription</keyword>
<dbReference type="Gene3D" id="6.10.250.690">
    <property type="match status" value="1"/>
</dbReference>
<dbReference type="HOGENOM" id="CLU_000445_30_4_12"/>
<dbReference type="CDD" id="cd00383">
    <property type="entry name" value="trans_reg_C"/>
    <property type="match status" value="1"/>
</dbReference>
<feature type="domain" description="Response regulatory" evidence="8">
    <location>
        <begin position="18"/>
        <end position="131"/>
    </location>
</feature>
<dbReference type="PROSITE" id="PS50110">
    <property type="entry name" value="RESPONSE_REGULATORY"/>
    <property type="match status" value="1"/>
</dbReference>
<dbReference type="GO" id="GO:0006355">
    <property type="term" value="P:regulation of DNA-templated transcription"/>
    <property type="evidence" value="ECO:0007669"/>
    <property type="project" value="InterPro"/>
</dbReference>
<dbReference type="EMBL" id="CP002116">
    <property type="protein sequence ID" value="ADK79792.1"/>
    <property type="molecule type" value="Genomic_DNA"/>
</dbReference>
<dbReference type="STRING" id="573413.Spirs_0651"/>
<evidence type="ECO:0000259" key="8">
    <source>
        <dbReference type="PROSITE" id="PS50110"/>
    </source>
</evidence>
<dbReference type="OrthoDB" id="165980at2"/>
<dbReference type="Pfam" id="PF00072">
    <property type="entry name" value="Response_reg"/>
    <property type="match status" value="1"/>
</dbReference>
<evidence type="ECO:0000313" key="11">
    <source>
        <dbReference type="Proteomes" id="UP000002318"/>
    </source>
</evidence>
<dbReference type="InterPro" id="IPR001789">
    <property type="entry name" value="Sig_transdc_resp-reg_receiver"/>
</dbReference>
<dbReference type="AlphaFoldDB" id="E1RBR2"/>
<evidence type="ECO:0000256" key="3">
    <source>
        <dbReference type="ARBA" id="ARBA00023015"/>
    </source>
</evidence>
<feature type="modified residue" description="4-aspartylphosphate" evidence="6">
    <location>
        <position position="67"/>
    </location>
</feature>
<accession>E1RBR2</accession>
<reference evidence="10 11" key="1">
    <citation type="journal article" date="2010" name="Stand. Genomic Sci.">
        <title>Complete genome sequence of Spirochaeta smaragdinae type strain (SEBR 4228).</title>
        <authorList>
            <person name="Mavromatis K."/>
            <person name="Yasawong M."/>
            <person name="Chertkov O."/>
            <person name="Lapidus A."/>
            <person name="Lucas S."/>
            <person name="Nolan M."/>
            <person name="Del Rio T.G."/>
            <person name="Tice H."/>
            <person name="Cheng J.F."/>
            <person name="Pitluck S."/>
            <person name="Liolios K."/>
            <person name="Ivanova N."/>
            <person name="Tapia R."/>
            <person name="Han C."/>
            <person name="Bruce D."/>
            <person name="Goodwin L."/>
            <person name="Pati A."/>
            <person name="Chen A."/>
            <person name="Palaniappan K."/>
            <person name="Land M."/>
            <person name="Hauser L."/>
            <person name="Chang Y.J."/>
            <person name="Jeffries C.D."/>
            <person name="Detter J.C."/>
            <person name="Rohde M."/>
            <person name="Brambilla E."/>
            <person name="Spring S."/>
            <person name="Goker M."/>
            <person name="Sikorski J."/>
            <person name="Woyke T."/>
            <person name="Bristow J."/>
            <person name="Eisen J.A."/>
            <person name="Markowitz V."/>
            <person name="Hugenholtz P."/>
            <person name="Klenk H.P."/>
            <person name="Kyrpides N.C."/>
        </authorList>
    </citation>
    <scope>NUCLEOTIDE SEQUENCE [LARGE SCALE GENOMIC DNA]</scope>
    <source>
        <strain evidence="11">DSM 11293 / JCM 15392 / SEBR 4228</strain>
    </source>
</reference>
<dbReference type="GO" id="GO:0005829">
    <property type="term" value="C:cytosol"/>
    <property type="evidence" value="ECO:0007669"/>
    <property type="project" value="TreeGrafter"/>
</dbReference>
<keyword evidence="1 6" id="KW-0597">Phosphoprotein</keyword>
<dbReference type="eggNOG" id="COG0745">
    <property type="taxonomic scope" value="Bacteria"/>
</dbReference>
<dbReference type="CDD" id="cd17574">
    <property type="entry name" value="REC_OmpR"/>
    <property type="match status" value="1"/>
</dbReference>
<evidence type="ECO:0000313" key="10">
    <source>
        <dbReference type="EMBL" id="ADK79792.1"/>
    </source>
</evidence>
<evidence type="ECO:0000256" key="1">
    <source>
        <dbReference type="ARBA" id="ARBA00022553"/>
    </source>
</evidence>
<evidence type="ECO:0000256" key="6">
    <source>
        <dbReference type="PROSITE-ProRule" id="PRU00169"/>
    </source>
</evidence>
<feature type="domain" description="OmpR/PhoB-type" evidence="9">
    <location>
        <begin position="142"/>
        <end position="242"/>
    </location>
</feature>
<dbReference type="GO" id="GO:0000156">
    <property type="term" value="F:phosphorelay response regulator activity"/>
    <property type="evidence" value="ECO:0007669"/>
    <property type="project" value="TreeGrafter"/>
</dbReference>
<proteinExistence type="predicted"/>
<organism evidence="10 11">
    <name type="scientific">Sediminispirochaeta smaragdinae (strain DSM 11293 / JCM 15392 / SEBR 4228)</name>
    <name type="common">Spirochaeta smaragdinae</name>
    <dbReference type="NCBI Taxonomy" id="573413"/>
    <lineage>
        <taxon>Bacteria</taxon>
        <taxon>Pseudomonadati</taxon>
        <taxon>Spirochaetota</taxon>
        <taxon>Spirochaetia</taxon>
        <taxon>Spirochaetales</taxon>
        <taxon>Spirochaetaceae</taxon>
        <taxon>Sediminispirochaeta</taxon>
    </lineage>
</organism>
<keyword evidence="3" id="KW-0805">Transcription regulation</keyword>
<gene>
    <name evidence="10" type="ordered locus">Spirs_0651</name>
</gene>
<evidence type="ECO:0000259" key="9">
    <source>
        <dbReference type="PROSITE" id="PS51755"/>
    </source>
</evidence>
<dbReference type="GO" id="GO:0000976">
    <property type="term" value="F:transcription cis-regulatory region binding"/>
    <property type="evidence" value="ECO:0007669"/>
    <property type="project" value="TreeGrafter"/>
</dbReference>
<name>E1RBR2_SEDSS</name>
<dbReference type="PANTHER" id="PTHR48111:SF4">
    <property type="entry name" value="DNA-BINDING DUAL TRANSCRIPTIONAL REGULATOR OMPR"/>
    <property type="match status" value="1"/>
</dbReference>
<dbReference type="KEGG" id="ssm:Spirs_0651"/>
<dbReference type="PROSITE" id="PS51755">
    <property type="entry name" value="OMPR_PHOB"/>
    <property type="match status" value="1"/>
</dbReference>
<dbReference type="SMART" id="SM00862">
    <property type="entry name" value="Trans_reg_C"/>
    <property type="match status" value="1"/>
</dbReference>
<dbReference type="InterPro" id="IPR011006">
    <property type="entry name" value="CheY-like_superfamily"/>
</dbReference>